<keyword evidence="8" id="KW-1185">Reference proteome</keyword>
<feature type="transmembrane region" description="Helical" evidence="6">
    <location>
        <begin position="33"/>
        <end position="52"/>
    </location>
</feature>
<reference evidence="7 8" key="1">
    <citation type="submission" date="2021-02" db="EMBL/GenBank/DDBJ databases">
        <title>De Novo genome assembly of isolated myxobacteria.</title>
        <authorList>
            <person name="Stevens D.C."/>
        </authorList>
    </citation>
    <scope>NUCLEOTIDE SEQUENCE [LARGE SCALE GENOMIC DNA]</scope>
    <source>
        <strain evidence="7 8">ATCC 29039</strain>
    </source>
</reference>
<gene>
    <name evidence="7" type="ORF">JYK02_25745</name>
</gene>
<comment type="caution">
    <text evidence="7">The sequence shown here is derived from an EMBL/GenBank/DDBJ whole genome shotgun (WGS) entry which is preliminary data.</text>
</comment>
<proteinExistence type="predicted"/>
<evidence type="ECO:0000256" key="3">
    <source>
        <dbReference type="ARBA" id="ARBA00022692"/>
    </source>
</evidence>
<evidence type="ECO:0000256" key="5">
    <source>
        <dbReference type="ARBA" id="ARBA00023136"/>
    </source>
</evidence>
<evidence type="ECO:0000256" key="2">
    <source>
        <dbReference type="ARBA" id="ARBA00022475"/>
    </source>
</evidence>
<feature type="transmembrane region" description="Helical" evidence="6">
    <location>
        <begin position="264"/>
        <end position="289"/>
    </location>
</feature>
<accession>A0ABS3DHV9</accession>
<evidence type="ECO:0000313" key="7">
    <source>
        <dbReference type="EMBL" id="MBN8230926.1"/>
    </source>
</evidence>
<evidence type="ECO:0000313" key="8">
    <source>
        <dbReference type="Proteomes" id="UP000664052"/>
    </source>
</evidence>
<dbReference type="InterPro" id="IPR019108">
    <property type="entry name" value="Caa3_assmbl_CtaG-rel"/>
</dbReference>
<dbReference type="RefSeq" id="WP_207054814.1">
    <property type="nucleotide sequence ID" value="NZ_JAFIMU010000007.1"/>
</dbReference>
<feature type="transmembrane region" description="Helical" evidence="6">
    <location>
        <begin position="186"/>
        <end position="205"/>
    </location>
</feature>
<dbReference type="EMBL" id="JAFIMU010000007">
    <property type="protein sequence ID" value="MBN8230926.1"/>
    <property type="molecule type" value="Genomic_DNA"/>
</dbReference>
<keyword evidence="5 6" id="KW-0472">Membrane</keyword>
<feature type="transmembrane region" description="Helical" evidence="6">
    <location>
        <begin position="111"/>
        <end position="130"/>
    </location>
</feature>
<feature type="transmembrane region" description="Helical" evidence="6">
    <location>
        <begin position="150"/>
        <end position="171"/>
    </location>
</feature>
<evidence type="ECO:0000256" key="4">
    <source>
        <dbReference type="ARBA" id="ARBA00022989"/>
    </source>
</evidence>
<organism evidence="7 8">
    <name type="scientific">Corallococcus macrosporus</name>
    <dbReference type="NCBI Taxonomy" id="35"/>
    <lineage>
        <taxon>Bacteria</taxon>
        <taxon>Pseudomonadati</taxon>
        <taxon>Myxococcota</taxon>
        <taxon>Myxococcia</taxon>
        <taxon>Myxococcales</taxon>
        <taxon>Cystobacterineae</taxon>
        <taxon>Myxococcaceae</taxon>
        <taxon>Corallococcus</taxon>
    </lineage>
</organism>
<comment type="subcellular location">
    <subcellularLocation>
        <location evidence="1">Cell membrane</location>
        <topology evidence="1">Multi-pass membrane protein</topology>
    </subcellularLocation>
</comment>
<keyword evidence="3 6" id="KW-0812">Transmembrane</keyword>
<feature type="transmembrane region" description="Helical" evidence="6">
    <location>
        <begin position="73"/>
        <end position="91"/>
    </location>
</feature>
<dbReference type="Proteomes" id="UP000664052">
    <property type="component" value="Unassembled WGS sequence"/>
</dbReference>
<sequence>MRRLSWLLLGVPCVAWAHGGETHHLNAHDVLRWWTWDPLVLGMLAVSGVLYVRGLRALWRHAAPGKGVRGWEAGMFALGWVTLAVALLSPLDRLSDILFSAHMTQHELLMLVAAPLLVLGRPHLTALWALPEASRAPVARAFQGPGARKVWRGVTGPLVVLVLHAVARWVWHVPALFEAALENDAVHAVQHLCFFGTAALFWWALLRGRYGRAGYGVGVLFVFATAAHTSVLGALLTFARSVWYPLYARRAVEWGLGALEDQQLAGLIMWVPSGALFLGMGLALFAAWLGESERRADIATGASPAPRETVP</sequence>
<name>A0ABS3DHV9_9BACT</name>
<keyword evidence="4 6" id="KW-1133">Transmembrane helix</keyword>
<evidence type="ECO:0000256" key="6">
    <source>
        <dbReference type="SAM" id="Phobius"/>
    </source>
</evidence>
<protein>
    <submittedName>
        <fullName evidence="7">Cytochrome c oxidase assembly protein</fullName>
    </submittedName>
</protein>
<keyword evidence="2" id="KW-1003">Cell membrane</keyword>
<dbReference type="Pfam" id="PF09678">
    <property type="entry name" value="Caa3_CtaG"/>
    <property type="match status" value="1"/>
</dbReference>
<evidence type="ECO:0000256" key="1">
    <source>
        <dbReference type="ARBA" id="ARBA00004651"/>
    </source>
</evidence>
<feature type="transmembrane region" description="Helical" evidence="6">
    <location>
        <begin position="217"/>
        <end position="244"/>
    </location>
</feature>